<dbReference type="InterPro" id="IPR024455">
    <property type="entry name" value="Phage_capsid"/>
</dbReference>
<name>A0A7H9CJB0_9BACT</name>
<dbReference type="RefSeq" id="WP_179974948.1">
    <property type="nucleotide sequence ID" value="NZ_CP049075.1"/>
</dbReference>
<feature type="domain" description="Phage capsid-like C-terminal" evidence="3">
    <location>
        <begin position="118"/>
        <end position="386"/>
    </location>
</feature>
<dbReference type="InterPro" id="IPR054612">
    <property type="entry name" value="Phage_capsid-like_C"/>
</dbReference>
<evidence type="ECO:0000259" key="3">
    <source>
        <dbReference type="Pfam" id="PF05065"/>
    </source>
</evidence>
<dbReference type="KEGG" id="cinf:CINF_1285"/>
<organism evidence="4 5">
    <name type="scientific">Candidatus Campylobacter infans</name>
    <dbReference type="NCBI Taxonomy" id="2561898"/>
    <lineage>
        <taxon>Bacteria</taxon>
        <taxon>Pseudomonadati</taxon>
        <taxon>Campylobacterota</taxon>
        <taxon>Epsilonproteobacteria</taxon>
        <taxon>Campylobacterales</taxon>
        <taxon>Campylobacteraceae</taxon>
        <taxon>Campylobacter</taxon>
    </lineage>
</organism>
<sequence>MSLEIKRDEAQKIINEMRALNDRAQNEKRDFTADEQAKYSALDARFDSLQAEIKRAEKLAEREKFMDESPSYAGASQGEREAMSERELNSAFFRMLAKSPGEQHQLARALNITTDADGGFTVPKSFASSVIEKLNKETLMRKISSVISTSSTTQIPVEATRPSFAWLAEATTFTETSAHFSKIELNAHKCGGVIKLSTEILEDSSIDIENYIRNKMYDALSDLEEQAFLNGTGTNQPTGVCSGLTASVTTATQTTIKYEEVLDLYYALAKSYRANACFIVSDSFEKQLRLIKDGNGLSIWQPALSAGAPNTLLGRPIYTSEFLPAVAKDAMPAIFGDFSYYQIADRGGISLQRLNELYAINGQIGLLIQKRVDAKLTLADAVKALKMKNA</sequence>
<dbReference type="SUPFAM" id="SSF56563">
    <property type="entry name" value="Major capsid protein gp5"/>
    <property type="match status" value="1"/>
</dbReference>
<proteinExistence type="predicted"/>
<feature type="coiled-coil region" evidence="2">
    <location>
        <begin position="3"/>
        <end position="59"/>
    </location>
</feature>
<evidence type="ECO:0000313" key="4">
    <source>
        <dbReference type="EMBL" id="QLI05771.1"/>
    </source>
</evidence>
<gene>
    <name evidence="4" type="ORF">CINF_1285</name>
</gene>
<dbReference type="NCBIfam" id="TIGR01554">
    <property type="entry name" value="major_cap_HK97"/>
    <property type="match status" value="1"/>
</dbReference>
<evidence type="ECO:0000256" key="2">
    <source>
        <dbReference type="SAM" id="Coils"/>
    </source>
</evidence>
<dbReference type="Pfam" id="PF05065">
    <property type="entry name" value="Phage_capsid"/>
    <property type="match status" value="1"/>
</dbReference>
<dbReference type="Proteomes" id="UP000509414">
    <property type="component" value="Chromosome"/>
</dbReference>
<comment type="subcellular location">
    <subcellularLocation>
        <location evidence="1">Virion</location>
    </subcellularLocation>
</comment>
<dbReference type="Gene3D" id="3.30.2400.10">
    <property type="entry name" value="Major capsid protein gp5"/>
    <property type="match status" value="1"/>
</dbReference>
<dbReference type="EMBL" id="CP049075">
    <property type="protein sequence ID" value="QLI05771.1"/>
    <property type="molecule type" value="Genomic_DNA"/>
</dbReference>
<keyword evidence="2" id="KW-0175">Coiled coil</keyword>
<keyword evidence="5" id="KW-1185">Reference proteome</keyword>
<dbReference type="AlphaFoldDB" id="A0A7H9CJB0"/>
<evidence type="ECO:0000313" key="5">
    <source>
        <dbReference type="Proteomes" id="UP000509414"/>
    </source>
</evidence>
<accession>A0A7H9CJB0</accession>
<dbReference type="Gene3D" id="3.30.2320.10">
    <property type="entry name" value="hypothetical protein PF0899 domain"/>
    <property type="match status" value="1"/>
</dbReference>
<reference evidence="4 5" key="1">
    <citation type="submission" date="2020-02" db="EMBL/GenBank/DDBJ databases">
        <title>Complete genome sequence of the novel Campylobacter species Candidatus Campylobacter infans.</title>
        <authorList>
            <person name="Duim B."/>
            <person name="Zomer A."/>
            <person name="van der Graaf L."/>
            <person name="Wagenaar J."/>
        </authorList>
    </citation>
    <scope>NUCLEOTIDE SEQUENCE [LARGE SCALE GENOMIC DNA]</scope>
    <source>
        <strain evidence="4 5">19S00001</strain>
    </source>
</reference>
<protein>
    <submittedName>
        <fullName evidence="4">Phage major capsid protein, HK97 family</fullName>
    </submittedName>
</protein>
<evidence type="ECO:0000256" key="1">
    <source>
        <dbReference type="ARBA" id="ARBA00004328"/>
    </source>
</evidence>